<evidence type="ECO:0000313" key="2">
    <source>
        <dbReference type="Proteomes" id="UP000250784"/>
    </source>
</evidence>
<name>A0A2Z4QHQ9_9CAUD</name>
<organism evidence="1 2">
    <name type="scientific">Ruegeria phage vB_RpoP-V13</name>
    <dbReference type="NCBI Taxonomy" id="2218612"/>
    <lineage>
        <taxon>Viruses</taxon>
        <taxon>Duplodnaviria</taxon>
        <taxon>Heunggongvirae</taxon>
        <taxon>Uroviricota</taxon>
        <taxon>Caudoviricetes</taxon>
        <taxon>Schitoviridae</taxon>
        <taxon>Rhodovirinae</taxon>
        <taxon>Pomeroyivirus</taxon>
        <taxon>Pomeroyivirus V13</taxon>
    </lineage>
</organism>
<protein>
    <submittedName>
        <fullName evidence="1">Uncharacterized protein</fullName>
    </submittedName>
</protein>
<dbReference type="EMBL" id="MH015256">
    <property type="protein sequence ID" value="AWY09434.1"/>
    <property type="molecule type" value="Genomic_DNA"/>
</dbReference>
<proteinExistence type="predicted"/>
<dbReference type="Proteomes" id="UP000250784">
    <property type="component" value="Segment"/>
</dbReference>
<accession>A0A2Z4QHQ9</accession>
<reference evidence="1 2" key="1">
    <citation type="submission" date="2018-03" db="EMBL/GenBank/DDBJ databases">
        <title>Diverse roseophage infecting Ruegeria pomeroyi DSS-3.</title>
        <authorList>
            <person name="Zhan Y."/>
            <person name="Chen F."/>
            <person name="Wommack E."/>
            <person name="Nasko D."/>
        </authorList>
    </citation>
    <scope>NUCLEOTIDE SEQUENCE [LARGE SCALE GENOMIC DNA]</scope>
</reference>
<gene>
    <name evidence="1" type="ORF">vBRpoPV13_77</name>
</gene>
<sequence>MCISAQAAYPYDDFPPNYWSHPGNCSIQTNKDSWELKPDPDRQGEYLFTYTNSLAKCSDTITGQGVVASDGFRVTLVVEVGVYGTEDELIYVIPDDPQYMSYPAEIIAPDSSEPFTIRLIPGVS</sequence>
<evidence type="ECO:0000313" key="1">
    <source>
        <dbReference type="EMBL" id="AWY09434.1"/>
    </source>
</evidence>
<keyword evidence="2" id="KW-1185">Reference proteome</keyword>